<comment type="caution">
    <text evidence="3">The sequence shown here is derived from an EMBL/GenBank/DDBJ whole genome shotgun (WGS) entry which is preliminary data.</text>
</comment>
<dbReference type="EMBL" id="JAGSOI010000003">
    <property type="protein sequence ID" value="MCM1985661.1"/>
    <property type="molecule type" value="Genomic_DNA"/>
</dbReference>
<dbReference type="RefSeq" id="WP_250867038.1">
    <property type="nucleotide sequence ID" value="NZ_JAGSOI010000003.1"/>
</dbReference>
<evidence type="ECO:0000313" key="3">
    <source>
        <dbReference type="EMBL" id="MCM1985661.1"/>
    </source>
</evidence>
<sequence>MKKMILLLLLVCMTAGSASAAVYVDSSMITVNMLNQNPDPARPGETMEITLSVMNDGNSDLEDVTVTIGPEYPFSKVTGESLTQTIPYLNSRQDEDDAAILKYKLFIDNDAPEDLYELDIVVTDSENGGTITTTVNIDVRGKEYAQIVTITKSNIDIATEEPLEFIVTNTGNSPLKNMVISWDEESGVVLPVYSDNTKYIAYLDAGESATVSYTVMADVNAIPGLYQLDICLSFEDYDSNINEITTKAGLFVGGETDFDVSFSESASGEVSLSVANVGNNEAYSVKVSIPEQDGYKVTGSSSTIVGNLEKGDYTITSFNIVQSANVAIDENSDDEKTGTGENIPAGRSASRSSGNELTAIIEYTDSTGQRLSVEKNVDISFTSGATGENDVAYAKNRNASSGTSTTTYLLILAAIVVGAAAVYKKRKDKEREQ</sequence>
<keyword evidence="2" id="KW-0812">Transmembrane</keyword>
<accession>A0A9E5D9P7</accession>
<name>A0A9E5D9P7_9EURY</name>
<reference evidence="3" key="1">
    <citation type="journal article" date="2021" name="mSystems">
        <title>Bacteria and Archaea Synergistically Convert Glycine Betaine to Biogenic Methane in the Formosa Cold Seep of the South China Sea.</title>
        <authorList>
            <person name="Li L."/>
            <person name="Zhang W."/>
            <person name="Zhang S."/>
            <person name="Song L."/>
            <person name="Sun Q."/>
            <person name="Zhang H."/>
            <person name="Xiang H."/>
            <person name="Dong X."/>
        </authorList>
    </citation>
    <scope>NUCLEOTIDE SEQUENCE</scope>
    <source>
        <strain evidence="3">LLY</strain>
    </source>
</reference>
<keyword evidence="4" id="KW-1185">Reference proteome</keyword>
<gene>
    <name evidence="3" type="ORF">KDK67_01295</name>
</gene>
<keyword evidence="2" id="KW-0472">Membrane</keyword>
<dbReference type="PANTHER" id="PTHR35902:SF3">
    <property type="entry name" value="NPCBM-ASSOCIATED, NEW3 DOMAIN OF ALPHA-GALACTOSIDASE"/>
    <property type="match status" value="1"/>
</dbReference>
<evidence type="ECO:0000256" key="2">
    <source>
        <dbReference type="SAM" id="Phobius"/>
    </source>
</evidence>
<protein>
    <submittedName>
        <fullName evidence="3">COG1361 S-layer family protein</fullName>
    </submittedName>
</protein>
<keyword evidence="2" id="KW-1133">Transmembrane helix</keyword>
<organism evidence="3 4">
    <name type="scientific">Methanococcoides seepicolus</name>
    <dbReference type="NCBI Taxonomy" id="2828780"/>
    <lineage>
        <taxon>Archaea</taxon>
        <taxon>Methanobacteriati</taxon>
        <taxon>Methanobacteriota</taxon>
        <taxon>Stenosarchaea group</taxon>
        <taxon>Methanomicrobia</taxon>
        <taxon>Methanosarcinales</taxon>
        <taxon>Methanosarcinaceae</taxon>
        <taxon>Methanococcoides</taxon>
    </lineage>
</organism>
<proteinExistence type="predicted"/>
<feature type="transmembrane region" description="Helical" evidence="2">
    <location>
        <begin position="405"/>
        <end position="423"/>
    </location>
</feature>
<dbReference type="PANTHER" id="PTHR35902">
    <property type="entry name" value="S-LAYER DOMAIN-LIKE PROTEIN-RELATED"/>
    <property type="match status" value="1"/>
</dbReference>
<reference evidence="3" key="2">
    <citation type="submission" date="2021-04" db="EMBL/GenBank/DDBJ databases">
        <authorList>
            <person name="Dong X."/>
        </authorList>
    </citation>
    <scope>NUCLEOTIDE SEQUENCE</scope>
    <source>
        <strain evidence="3">LLY</strain>
    </source>
</reference>
<feature type="region of interest" description="Disordered" evidence="1">
    <location>
        <begin position="329"/>
        <end position="351"/>
    </location>
</feature>
<dbReference type="Proteomes" id="UP001056766">
    <property type="component" value="Unassembled WGS sequence"/>
</dbReference>
<dbReference type="AlphaFoldDB" id="A0A9E5D9P7"/>
<evidence type="ECO:0000256" key="1">
    <source>
        <dbReference type="SAM" id="MobiDB-lite"/>
    </source>
</evidence>
<evidence type="ECO:0000313" key="4">
    <source>
        <dbReference type="Proteomes" id="UP001056766"/>
    </source>
</evidence>